<keyword evidence="1" id="KW-0732">Signal</keyword>
<dbReference type="InterPro" id="IPR005184">
    <property type="entry name" value="DUF306_Meta_HslJ"/>
</dbReference>
<dbReference type="PANTHER" id="PTHR35535:SF1">
    <property type="entry name" value="HEAT SHOCK PROTEIN HSLJ"/>
    <property type="match status" value="1"/>
</dbReference>
<evidence type="ECO:0000313" key="3">
    <source>
        <dbReference type="EMBL" id="ROS05820.1"/>
    </source>
</evidence>
<keyword evidence="3" id="KW-0346">Stress response</keyword>
<dbReference type="AlphaFoldDB" id="A0A3N2E134"/>
<dbReference type="InterPro" id="IPR053147">
    <property type="entry name" value="Hsp_HslJ-like"/>
</dbReference>
<dbReference type="EMBL" id="RKHR01000003">
    <property type="protein sequence ID" value="ROS05820.1"/>
    <property type="molecule type" value="Genomic_DNA"/>
</dbReference>
<protein>
    <submittedName>
        <fullName evidence="3">Heat shock protein HslJ</fullName>
    </submittedName>
</protein>
<dbReference type="Pfam" id="PF03724">
    <property type="entry name" value="META"/>
    <property type="match status" value="1"/>
</dbReference>
<feature type="signal peptide" evidence="1">
    <location>
        <begin position="1"/>
        <end position="17"/>
    </location>
</feature>
<proteinExistence type="predicted"/>
<dbReference type="PROSITE" id="PS51257">
    <property type="entry name" value="PROKAR_LIPOPROTEIN"/>
    <property type="match status" value="1"/>
</dbReference>
<dbReference type="Proteomes" id="UP000275394">
    <property type="component" value="Unassembled WGS sequence"/>
</dbReference>
<gene>
    <name evidence="3" type="ORF">EDC56_1374</name>
</gene>
<accession>A0A3N2E134</accession>
<sequence length="137" mass="14499">MKKILLAALIASTAACSQLNGVTDMMSSDSLVGKWDISSINNEAVNEDSKAYIEFGKDGKVHGNSSCNNFTGGFDIAKMGLDFGPIAGTRKLCDNAANLQETKLLQALPKVSDYGIEDGGLVLKDAEGNTLVKAQRQ</sequence>
<comment type="caution">
    <text evidence="3">The sequence shown here is derived from an EMBL/GenBank/DDBJ whole genome shotgun (WGS) entry which is preliminary data.</text>
</comment>
<reference evidence="3 4" key="1">
    <citation type="submission" date="2018-11" db="EMBL/GenBank/DDBJ databases">
        <title>Genomic Encyclopedia of Type Strains, Phase IV (KMG-IV): sequencing the most valuable type-strain genomes for metagenomic binning, comparative biology and taxonomic classification.</title>
        <authorList>
            <person name="Goeker M."/>
        </authorList>
    </citation>
    <scope>NUCLEOTIDE SEQUENCE [LARGE SCALE GENOMIC DNA]</scope>
    <source>
        <strain evidence="3 4">DSM 100316</strain>
    </source>
</reference>
<feature type="chain" id="PRO_5018114062" evidence="1">
    <location>
        <begin position="18"/>
        <end position="137"/>
    </location>
</feature>
<dbReference type="PANTHER" id="PTHR35535">
    <property type="entry name" value="HEAT SHOCK PROTEIN HSLJ"/>
    <property type="match status" value="1"/>
</dbReference>
<keyword evidence="4" id="KW-1185">Reference proteome</keyword>
<organism evidence="3 4">
    <name type="scientific">Sinobacterium caligoides</name>
    <dbReference type="NCBI Taxonomy" id="933926"/>
    <lineage>
        <taxon>Bacteria</taxon>
        <taxon>Pseudomonadati</taxon>
        <taxon>Pseudomonadota</taxon>
        <taxon>Gammaproteobacteria</taxon>
        <taxon>Cellvibrionales</taxon>
        <taxon>Spongiibacteraceae</taxon>
        <taxon>Sinobacterium</taxon>
    </lineage>
</organism>
<name>A0A3N2E134_9GAMM</name>
<dbReference type="InterPro" id="IPR038670">
    <property type="entry name" value="HslJ-like_sf"/>
</dbReference>
<feature type="domain" description="DUF306" evidence="2">
    <location>
        <begin position="32"/>
        <end position="133"/>
    </location>
</feature>
<evidence type="ECO:0000259" key="2">
    <source>
        <dbReference type="Pfam" id="PF03724"/>
    </source>
</evidence>
<evidence type="ECO:0000313" key="4">
    <source>
        <dbReference type="Proteomes" id="UP000275394"/>
    </source>
</evidence>
<dbReference type="RefSeq" id="WP_162844104.1">
    <property type="nucleotide sequence ID" value="NZ_RKHR01000003.1"/>
</dbReference>
<evidence type="ECO:0000256" key="1">
    <source>
        <dbReference type="SAM" id="SignalP"/>
    </source>
</evidence>
<dbReference type="Gene3D" id="2.40.128.270">
    <property type="match status" value="1"/>
</dbReference>